<gene>
    <name evidence="1" type="ORF">SVIM_LOCUS200376</name>
</gene>
<sequence length="68" mass="7952">MFKQLTGHIIVGKIQLFQRAHIPKTRRNTTCEAVVSHHEVLQTWKNQTCVSCNLTMYVVVRQIYLLKV</sequence>
<dbReference type="EMBL" id="CAADRP010001313">
    <property type="protein sequence ID" value="VFU37638.1"/>
    <property type="molecule type" value="Genomic_DNA"/>
</dbReference>
<protein>
    <submittedName>
        <fullName evidence="1">Uncharacterized protein</fullName>
    </submittedName>
</protein>
<reference evidence="1" key="1">
    <citation type="submission" date="2019-03" db="EMBL/GenBank/DDBJ databases">
        <authorList>
            <person name="Mank J."/>
            <person name="Almeida P."/>
        </authorList>
    </citation>
    <scope>NUCLEOTIDE SEQUENCE</scope>
    <source>
        <strain evidence="1">78183</strain>
    </source>
</reference>
<organism evidence="1">
    <name type="scientific">Salix viminalis</name>
    <name type="common">Common osier</name>
    <name type="synonym">Basket willow</name>
    <dbReference type="NCBI Taxonomy" id="40686"/>
    <lineage>
        <taxon>Eukaryota</taxon>
        <taxon>Viridiplantae</taxon>
        <taxon>Streptophyta</taxon>
        <taxon>Embryophyta</taxon>
        <taxon>Tracheophyta</taxon>
        <taxon>Spermatophyta</taxon>
        <taxon>Magnoliopsida</taxon>
        <taxon>eudicotyledons</taxon>
        <taxon>Gunneridae</taxon>
        <taxon>Pentapetalae</taxon>
        <taxon>rosids</taxon>
        <taxon>fabids</taxon>
        <taxon>Malpighiales</taxon>
        <taxon>Salicaceae</taxon>
        <taxon>Saliceae</taxon>
        <taxon>Salix</taxon>
    </lineage>
</organism>
<name>A0A6N2L9E0_SALVM</name>
<proteinExistence type="predicted"/>
<accession>A0A6N2L9E0</accession>
<evidence type="ECO:0000313" key="1">
    <source>
        <dbReference type="EMBL" id="VFU37638.1"/>
    </source>
</evidence>
<dbReference type="AlphaFoldDB" id="A0A6N2L9E0"/>